<dbReference type="AlphaFoldDB" id="A0A443HIQ5"/>
<evidence type="ECO:0000313" key="1">
    <source>
        <dbReference type="EMBL" id="RWQ91708.1"/>
    </source>
</evidence>
<organism evidence="1 2">
    <name type="scientific">Byssochlamys spectabilis</name>
    <name type="common">Paecilomyces variotii</name>
    <dbReference type="NCBI Taxonomy" id="264951"/>
    <lineage>
        <taxon>Eukaryota</taxon>
        <taxon>Fungi</taxon>
        <taxon>Dikarya</taxon>
        <taxon>Ascomycota</taxon>
        <taxon>Pezizomycotina</taxon>
        <taxon>Eurotiomycetes</taxon>
        <taxon>Eurotiomycetidae</taxon>
        <taxon>Eurotiales</taxon>
        <taxon>Thermoascaceae</taxon>
        <taxon>Paecilomyces</taxon>
    </lineage>
</organism>
<gene>
    <name evidence="1" type="ORF">C8Q69DRAFT_481498</name>
</gene>
<protein>
    <submittedName>
        <fullName evidence="1">Uncharacterized protein</fullName>
    </submittedName>
</protein>
<comment type="caution">
    <text evidence="1">The sequence shown here is derived from an EMBL/GenBank/DDBJ whole genome shotgun (WGS) entry which is preliminary data.</text>
</comment>
<keyword evidence="2" id="KW-1185">Reference proteome</keyword>
<evidence type="ECO:0000313" key="2">
    <source>
        <dbReference type="Proteomes" id="UP000283841"/>
    </source>
</evidence>
<dbReference type="RefSeq" id="XP_028481353.1">
    <property type="nucleotide sequence ID" value="XM_028631602.1"/>
</dbReference>
<sequence>MVDPGTNCDWSDLRFTMLREVGHDPNISLQVEFLPGEASPLLASIPRSLQPEQNANECAPPLSQLDKMDRIGRLQRGMSIGLSGVEGGGTMGGFVTLARGRVIHQGLLTSYDVVRPPTPASTVIEADRQGISIDRPNCPKIEIIYPATKDARATKDEAELVLEETKTRLDGLIQRKNNYKLIGKEVKTAELKHIKDVERAYDHRQQTLKAVQNMPTKIGEVAFASGMGVSGATLLDWAFVEITEPEAQKFFRCDQVPQVPVRMRPYIDTSKQVHFSFQEEPLNGIGVMEKGEYYVMVGPTSGTQTGICNGTQASCHWRKNQIRYGEFGKAVDTARVTQEYVIINEVLKGNKTFQDPFCYPGDSGAFMINTKGEVCGLLYGYLDVYVSLSDYIYSGLATCMGSIKLSIQALTTPRDAQGRPTGILAELGLF</sequence>
<accession>A0A443HIQ5</accession>
<proteinExistence type="predicted"/>
<dbReference type="Proteomes" id="UP000283841">
    <property type="component" value="Unassembled WGS sequence"/>
</dbReference>
<name>A0A443HIQ5_BYSSP</name>
<dbReference type="GeneID" id="39600879"/>
<dbReference type="VEuPathDB" id="FungiDB:C8Q69DRAFT_481498"/>
<reference evidence="1 2" key="1">
    <citation type="journal article" date="2018" name="Front. Microbiol.">
        <title>Genomic and genetic insights into a cosmopolitan fungus, Paecilomyces variotii (Eurotiales).</title>
        <authorList>
            <person name="Urquhart A.S."/>
            <person name="Mondo S.J."/>
            <person name="Makela M.R."/>
            <person name="Hane J.K."/>
            <person name="Wiebenga A."/>
            <person name="He G."/>
            <person name="Mihaltcheva S."/>
            <person name="Pangilinan J."/>
            <person name="Lipzen A."/>
            <person name="Barry K."/>
            <person name="de Vries R.P."/>
            <person name="Grigoriev I.V."/>
            <person name="Idnurm A."/>
        </authorList>
    </citation>
    <scope>NUCLEOTIDE SEQUENCE [LARGE SCALE GENOMIC DNA]</scope>
    <source>
        <strain evidence="1 2">CBS 101075</strain>
    </source>
</reference>
<dbReference type="EMBL" id="RCNU01000017">
    <property type="protein sequence ID" value="RWQ91708.1"/>
    <property type="molecule type" value="Genomic_DNA"/>
</dbReference>